<proteinExistence type="predicted"/>
<gene>
    <name evidence="1" type="ORF">GWI33_006409</name>
</gene>
<comment type="caution">
    <text evidence="1">The sequence shown here is derived from an EMBL/GenBank/DDBJ whole genome shotgun (WGS) entry which is preliminary data.</text>
</comment>
<name>A0A834IUN0_RHYFE</name>
<keyword evidence="2" id="KW-1185">Reference proteome</keyword>
<reference evidence="1" key="1">
    <citation type="submission" date="2020-08" db="EMBL/GenBank/DDBJ databases">
        <title>Genome sequencing and assembly of the red palm weevil Rhynchophorus ferrugineus.</title>
        <authorList>
            <person name="Dias G.B."/>
            <person name="Bergman C.M."/>
            <person name="Manee M."/>
        </authorList>
    </citation>
    <scope>NUCLEOTIDE SEQUENCE</scope>
    <source>
        <strain evidence="1">AA-2017</strain>
        <tissue evidence="1">Whole larva</tissue>
    </source>
</reference>
<accession>A0A834IUN0</accession>
<dbReference type="EMBL" id="JAACXV010000321">
    <property type="protein sequence ID" value="KAF7280107.1"/>
    <property type="molecule type" value="Genomic_DNA"/>
</dbReference>
<sequence length="214" mass="25447">MYSIQISQVLMMLHQEVAKRYSSYSERYRRETIKEILLHHYNVDLRDIDYYYLLDKTEQEQHDQQENSAYSYNYFAEREDSMDYGYQKSSRSSENNASSYPHNCFMKQMCPDDSSEEHEKIQGDHLNYSNQITLDTGSVRSSTDVDLYGYDEEINHSVEMVHSGYGSNKLSVNISIKQSSETNSESFYSPFDKEEQKMYISILIRKKRNRKNRQ</sequence>
<evidence type="ECO:0000313" key="1">
    <source>
        <dbReference type="EMBL" id="KAF7280107.1"/>
    </source>
</evidence>
<evidence type="ECO:0000313" key="2">
    <source>
        <dbReference type="Proteomes" id="UP000625711"/>
    </source>
</evidence>
<protein>
    <submittedName>
        <fullName evidence="1">Uncharacterized protein</fullName>
    </submittedName>
</protein>
<dbReference type="AlphaFoldDB" id="A0A834IUN0"/>
<dbReference type="Proteomes" id="UP000625711">
    <property type="component" value="Unassembled WGS sequence"/>
</dbReference>
<organism evidence="1 2">
    <name type="scientific">Rhynchophorus ferrugineus</name>
    <name type="common">Red palm weevil</name>
    <name type="synonym">Curculio ferrugineus</name>
    <dbReference type="NCBI Taxonomy" id="354439"/>
    <lineage>
        <taxon>Eukaryota</taxon>
        <taxon>Metazoa</taxon>
        <taxon>Ecdysozoa</taxon>
        <taxon>Arthropoda</taxon>
        <taxon>Hexapoda</taxon>
        <taxon>Insecta</taxon>
        <taxon>Pterygota</taxon>
        <taxon>Neoptera</taxon>
        <taxon>Endopterygota</taxon>
        <taxon>Coleoptera</taxon>
        <taxon>Polyphaga</taxon>
        <taxon>Cucujiformia</taxon>
        <taxon>Curculionidae</taxon>
        <taxon>Dryophthorinae</taxon>
        <taxon>Rhynchophorus</taxon>
    </lineage>
</organism>